<feature type="transmembrane region" description="Helical" evidence="5">
    <location>
        <begin position="80"/>
        <end position="103"/>
    </location>
</feature>
<comment type="caution">
    <text evidence="7">The sequence shown here is derived from an EMBL/GenBank/DDBJ whole genome shotgun (WGS) entry which is preliminary data.</text>
</comment>
<evidence type="ECO:0000256" key="1">
    <source>
        <dbReference type="ARBA" id="ARBA00004141"/>
    </source>
</evidence>
<dbReference type="PANTHER" id="PTHR23502">
    <property type="entry name" value="MAJOR FACILITATOR SUPERFAMILY"/>
    <property type="match status" value="1"/>
</dbReference>
<keyword evidence="4 5" id="KW-0472">Membrane</keyword>
<dbReference type="GO" id="GO:0005886">
    <property type="term" value="C:plasma membrane"/>
    <property type="evidence" value="ECO:0007669"/>
    <property type="project" value="TreeGrafter"/>
</dbReference>
<evidence type="ECO:0000256" key="3">
    <source>
        <dbReference type="ARBA" id="ARBA00022989"/>
    </source>
</evidence>
<feature type="transmembrane region" description="Helical" evidence="5">
    <location>
        <begin position="216"/>
        <end position="241"/>
    </location>
</feature>
<keyword evidence="8" id="KW-1185">Reference proteome</keyword>
<feature type="transmembrane region" description="Helical" evidence="5">
    <location>
        <begin position="301"/>
        <end position="320"/>
    </location>
</feature>
<dbReference type="InterPro" id="IPR036259">
    <property type="entry name" value="MFS_trans_sf"/>
</dbReference>
<dbReference type="InterPro" id="IPR011701">
    <property type="entry name" value="MFS"/>
</dbReference>
<evidence type="ECO:0000313" key="8">
    <source>
        <dbReference type="Proteomes" id="UP001175000"/>
    </source>
</evidence>
<dbReference type="AlphaFoldDB" id="A0AA39WPT2"/>
<dbReference type="GO" id="GO:0022857">
    <property type="term" value="F:transmembrane transporter activity"/>
    <property type="evidence" value="ECO:0007669"/>
    <property type="project" value="InterPro"/>
</dbReference>
<accession>A0AA39WPT2</accession>
<evidence type="ECO:0000259" key="6">
    <source>
        <dbReference type="PROSITE" id="PS50850"/>
    </source>
</evidence>
<evidence type="ECO:0000313" key="7">
    <source>
        <dbReference type="EMBL" id="KAK0619361.1"/>
    </source>
</evidence>
<feature type="transmembrane region" description="Helical" evidence="5">
    <location>
        <begin position="391"/>
        <end position="416"/>
    </location>
</feature>
<reference evidence="7" key="1">
    <citation type="submission" date="2023-06" db="EMBL/GenBank/DDBJ databases">
        <title>Genome-scale phylogeny and comparative genomics of the fungal order Sordariales.</title>
        <authorList>
            <consortium name="Lawrence Berkeley National Laboratory"/>
            <person name="Hensen N."/>
            <person name="Bonometti L."/>
            <person name="Westerberg I."/>
            <person name="Brannstrom I.O."/>
            <person name="Guillou S."/>
            <person name="Cros-Aarteil S."/>
            <person name="Calhoun S."/>
            <person name="Haridas S."/>
            <person name="Kuo A."/>
            <person name="Mondo S."/>
            <person name="Pangilinan J."/>
            <person name="Riley R."/>
            <person name="Labutti K."/>
            <person name="Andreopoulos B."/>
            <person name="Lipzen A."/>
            <person name="Chen C."/>
            <person name="Yanf M."/>
            <person name="Daum C."/>
            <person name="Ng V."/>
            <person name="Clum A."/>
            <person name="Steindorff A."/>
            <person name="Ohm R."/>
            <person name="Martin F."/>
            <person name="Silar P."/>
            <person name="Natvig D."/>
            <person name="Lalanne C."/>
            <person name="Gautier V."/>
            <person name="Ament-Velasquez S.L."/>
            <person name="Kruys A."/>
            <person name="Hutchinson M.I."/>
            <person name="Powell A.J."/>
            <person name="Barry K."/>
            <person name="Miller A.N."/>
            <person name="Grigoriev I.V."/>
            <person name="Debuchy R."/>
            <person name="Gladieux P."/>
            <person name="Thoren M.H."/>
            <person name="Johannesson H."/>
        </authorList>
    </citation>
    <scope>NUCLEOTIDE SEQUENCE</scope>
    <source>
        <strain evidence="7">CBS 606.72</strain>
    </source>
</reference>
<feature type="transmembrane region" description="Helical" evidence="5">
    <location>
        <begin position="56"/>
        <end position="74"/>
    </location>
</feature>
<feature type="transmembrane region" description="Helical" evidence="5">
    <location>
        <begin position="326"/>
        <end position="350"/>
    </location>
</feature>
<protein>
    <submittedName>
        <fullName evidence="7">Major facilitator superfamily domain-containing protein</fullName>
    </submittedName>
</protein>
<feature type="transmembrane region" description="Helical" evidence="5">
    <location>
        <begin position="261"/>
        <end position="281"/>
    </location>
</feature>
<comment type="subcellular location">
    <subcellularLocation>
        <location evidence="1">Membrane</location>
        <topology evidence="1">Multi-pass membrane protein</topology>
    </subcellularLocation>
</comment>
<dbReference type="EMBL" id="JAULSU010000004">
    <property type="protein sequence ID" value="KAK0619361.1"/>
    <property type="molecule type" value="Genomic_DNA"/>
</dbReference>
<feature type="transmembrane region" description="Helical" evidence="5">
    <location>
        <begin position="26"/>
        <end position="44"/>
    </location>
</feature>
<keyword evidence="3 5" id="KW-1133">Transmembrane helix</keyword>
<feature type="domain" description="Major facilitator superfamily (MFS) profile" evidence="6">
    <location>
        <begin position="1"/>
        <end position="422"/>
    </location>
</feature>
<proteinExistence type="predicted"/>
<evidence type="ECO:0000256" key="2">
    <source>
        <dbReference type="ARBA" id="ARBA00022692"/>
    </source>
</evidence>
<dbReference type="PROSITE" id="PS50850">
    <property type="entry name" value="MFS"/>
    <property type="match status" value="1"/>
</dbReference>
<dbReference type="Gene3D" id="1.20.1250.20">
    <property type="entry name" value="MFS general substrate transporter like domains"/>
    <property type="match status" value="1"/>
</dbReference>
<feature type="transmembrane region" description="Helical" evidence="5">
    <location>
        <begin position="115"/>
        <end position="137"/>
    </location>
</feature>
<name>A0AA39WPT2_9PEZI</name>
<dbReference type="PANTHER" id="PTHR23502:SF74">
    <property type="entry name" value="MAJOR FACILITATOR SUPERFAMILY (MFS) PROFILE DOMAIN-CONTAINING PROTEIN"/>
    <property type="match status" value="1"/>
</dbReference>
<dbReference type="Proteomes" id="UP001175000">
    <property type="component" value="Unassembled WGS sequence"/>
</dbReference>
<feature type="transmembrane region" description="Helical" evidence="5">
    <location>
        <begin position="357"/>
        <end position="379"/>
    </location>
</feature>
<dbReference type="Pfam" id="PF07690">
    <property type="entry name" value="MFS_1"/>
    <property type="match status" value="1"/>
</dbReference>
<organism evidence="7 8">
    <name type="scientific">Immersiella caudata</name>
    <dbReference type="NCBI Taxonomy" id="314043"/>
    <lineage>
        <taxon>Eukaryota</taxon>
        <taxon>Fungi</taxon>
        <taxon>Dikarya</taxon>
        <taxon>Ascomycota</taxon>
        <taxon>Pezizomycotina</taxon>
        <taxon>Sordariomycetes</taxon>
        <taxon>Sordariomycetidae</taxon>
        <taxon>Sordariales</taxon>
        <taxon>Lasiosphaeriaceae</taxon>
        <taxon>Immersiella</taxon>
    </lineage>
</organism>
<dbReference type="SUPFAM" id="SSF103473">
    <property type="entry name" value="MFS general substrate transporter"/>
    <property type="match status" value="1"/>
</dbReference>
<feature type="transmembrane region" description="Helical" evidence="5">
    <location>
        <begin position="149"/>
        <end position="171"/>
    </location>
</feature>
<dbReference type="InterPro" id="IPR020846">
    <property type="entry name" value="MFS_dom"/>
</dbReference>
<keyword evidence="2 5" id="KW-0812">Transmembrane</keyword>
<evidence type="ECO:0000256" key="5">
    <source>
        <dbReference type="SAM" id="Phobius"/>
    </source>
</evidence>
<evidence type="ECO:0000256" key="4">
    <source>
        <dbReference type="ARBA" id="ARBA00023136"/>
    </source>
</evidence>
<gene>
    <name evidence="7" type="ORF">B0T14DRAFT_519136</name>
</gene>
<sequence length="449" mass="47861">MGSTLTANLFPALQAEYSLPTSGPQSVLAASVYLLGFMTGPLIFAPLSESHGRKPVLLTGFILFILSLIGSAVAPSWEAFLIFRFLTGTFGAPPVSVVGGVIADVFEDEGERGMVMILWSGATVVGPLSGPVIAGFVGSEGGLGWRWTFWIAVIVAGLSLITVVSLPETLADRLLRDKAARLNKEAGREVFIAPADLNRGSFWAFMKMTLSRPIRLVCSEMLLALTCVYLAFVYAIFYMLVKIFPFIFQEIYGFSAGMSGVAFGVNGLGTFIGTGVALWYATFAPSVTAKHPNKKAEYLRLPMACVGGPPFVISLLWLGWSSSSQIHWSVPLMAMLPYGSAYLLIFVAMINYVADAYVIYSASALAAASMTRSIAGALIPLATDKMLESLGIAWSCTVLAIVSAGLGVVPFLFIAYGEKIRAASRFSNSIRARSGIADGGELMRSISAV</sequence>